<dbReference type="RefSeq" id="WP_345613898.1">
    <property type="nucleotide sequence ID" value="NZ_BAABJV010000006.1"/>
</dbReference>
<dbReference type="PROSITE" id="PS51687">
    <property type="entry name" value="SAM_MT_RNA_M5U"/>
    <property type="match status" value="1"/>
</dbReference>
<reference evidence="7" key="1">
    <citation type="journal article" date="2019" name="Int. J. Syst. Evol. Microbiol.">
        <title>The Global Catalogue of Microorganisms (GCM) 10K type strain sequencing project: providing services to taxonomists for standard genome sequencing and annotation.</title>
        <authorList>
            <consortium name="The Broad Institute Genomics Platform"/>
            <consortium name="The Broad Institute Genome Sequencing Center for Infectious Disease"/>
            <person name="Wu L."/>
            <person name="Ma J."/>
        </authorList>
    </citation>
    <scope>NUCLEOTIDE SEQUENCE [LARGE SCALE GENOMIC DNA]</scope>
    <source>
        <strain evidence="7">JCM 18324</strain>
    </source>
</reference>
<dbReference type="SUPFAM" id="SSF50249">
    <property type="entry name" value="Nucleic acid-binding proteins"/>
    <property type="match status" value="1"/>
</dbReference>
<dbReference type="Pfam" id="PF05958">
    <property type="entry name" value="tRNA_U5-meth_tr"/>
    <property type="match status" value="1"/>
</dbReference>
<comment type="caution">
    <text evidence="6">The sequence shown here is derived from an EMBL/GenBank/DDBJ whole genome shotgun (WGS) entry which is preliminary data.</text>
</comment>
<keyword evidence="1 4" id="KW-0489">Methyltransferase</keyword>
<evidence type="ECO:0000256" key="2">
    <source>
        <dbReference type="ARBA" id="ARBA00022679"/>
    </source>
</evidence>
<name>A0ABP9ACP1_9ACTN</name>
<dbReference type="InterPro" id="IPR002792">
    <property type="entry name" value="TRAM_dom"/>
</dbReference>
<keyword evidence="3 4" id="KW-0949">S-adenosyl-L-methionine</keyword>
<dbReference type="GO" id="GO:0008168">
    <property type="term" value="F:methyltransferase activity"/>
    <property type="evidence" value="ECO:0007669"/>
    <property type="project" value="UniProtKB-KW"/>
</dbReference>
<keyword evidence="2 4" id="KW-0808">Transferase</keyword>
<accession>A0ABP9ACP1</accession>
<gene>
    <name evidence="6" type="ORF">GCM10023329_29550</name>
</gene>
<evidence type="ECO:0000256" key="3">
    <source>
        <dbReference type="ARBA" id="ARBA00022691"/>
    </source>
</evidence>
<protein>
    <submittedName>
        <fullName evidence="6">Class I SAM-dependent RNA methyltransferase</fullName>
    </submittedName>
</protein>
<comment type="similarity">
    <text evidence="4">Belongs to the class I-like SAM-binding methyltransferase superfamily. RNA M5U methyltransferase family.</text>
</comment>
<dbReference type="Gene3D" id="2.40.50.1070">
    <property type="match status" value="1"/>
</dbReference>
<proteinExistence type="inferred from homology"/>
<evidence type="ECO:0000256" key="1">
    <source>
        <dbReference type="ARBA" id="ARBA00022603"/>
    </source>
</evidence>
<sequence>MQNAPETSLVGTEYEVEVGPVAHGGHCVARTEGGRVLFVRHALPGERVVARVTEGGEDSRFLRADAVTVLEASKDRVEAPCPYSGPGRCGGCDWQHAKPGAQRRLKGEVIAEQLQRLAGLTPEQAGWDGTVMPAPGDKLPAGEVPAWRTRVQYAVDPEGRAGLRKHRSHEVQPVDHCMIAAPGVTELGIEKQDWPQMATVEAIAATGSHDRQVVLTPRPGGRLPLVELDRPVSVLRVEERDGSVHRVHGRAFVRERADDRTYRVGMGGFWQVHPGAADLLVKAVMQGLLPRKGDMALDLYCGVGLFAGALADRVGDKGAVLGIESGKRAVEDARHNLQDFDRVRIEQGKVESVLPRTGITEVDIVVLDPPRAGAGKQTVRHLASLGARRIAYVACDPAALARDLAYFHESGYRPRTLRAFDLFPMTHHVECVAILEPAEKGR</sequence>
<keyword evidence="7" id="KW-1185">Reference proteome</keyword>
<dbReference type="PANTHER" id="PTHR11061">
    <property type="entry name" value="RNA M5U METHYLTRANSFERASE"/>
    <property type="match status" value="1"/>
</dbReference>
<dbReference type="PROSITE" id="PS01231">
    <property type="entry name" value="TRMA_2"/>
    <property type="match status" value="1"/>
</dbReference>
<dbReference type="Gene3D" id="2.40.50.140">
    <property type="entry name" value="Nucleic acid-binding proteins"/>
    <property type="match status" value="1"/>
</dbReference>
<feature type="active site" description="Nucleophile" evidence="4">
    <location>
        <position position="395"/>
    </location>
</feature>
<dbReference type="CDD" id="cd02440">
    <property type="entry name" value="AdoMet_MTases"/>
    <property type="match status" value="1"/>
</dbReference>
<feature type="binding site" evidence="4">
    <location>
        <position position="300"/>
    </location>
    <ligand>
        <name>S-adenosyl-L-methionine</name>
        <dbReference type="ChEBI" id="CHEBI:59789"/>
    </ligand>
</feature>
<dbReference type="InterPro" id="IPR030391">
    <property type="entry name" value="MeTrfase_TrmA_CS"/>
</dbReference>
<dbReference type="InterPro" id="IPR012340">
    <property type="entry name" value="NA-bd_OB-fold"/>
</dbReference>
<dbReference type="Gene3D" id="3.40.50.150">
    <property type="entry name" value="Vaccinia Virus protein VP39"/>
    <property type="match status" value="1"/>
</dbReference>
<dbReference type="PANTHER" id="PTHR11061:SF30">
    <property type="entry name" value="TRNA (URACIL(54)-C(5))-METHYLTRANSFERASE"/>
    <property type="match status" value="1"/>
</dbReference>
<dbReference type="SUPFAM" id="SSF53335">
    <property type="entry name" value="S-adenosyl-L-methionine-dependent methyltransferases"/>
    <property type="match status" value="1"/>
</dbReference>
<feature type="domain" description="TRAM" evidence="5">
    <location>
        <begin position="7"/>
        <end position="68"/>
    </location>
</feature>
<dbReference type="PROSITE" id="PS50926">
    <property type="entry name" value="TRAM"/>
    <property type="match status" value="1"/>
</dbReference>
<dbReference type="Pfam" id="PF01938">
    <property type="entry name" value="TRAM"/>
    <property type="match status" value="1"/>
</dbReference>
<feature type="binding site" evidence="4">
    <location>
        <position position="271"/>
    </location>
    <ligand>
        <name>S-adenosyl-L-methionine</name>
        <dbReference type="ChEBI" id="CHEBI:59789"/>
    </ligand>
</feature>
<feature type="binding site" evidence="4">
    <location>
        <position position="324"/>
    </location>
    <ligand>
        <name>S-adenosyl-L-methionine</name>
        <dbReference type="ChEBI" id="CHEBI:59789"/>
    </ligand>
</feature>
<dbReference type="Pfam" id="PF01135">
    <property type="entry name" value="PCMT"/>
    <property type="match status" value="1"/>
</dbReference>
<evidence type="ECO:0000313" key="6">
    <source>
        <dbReference type="EMBL" id="GAA4778585.1"/>
    </source>
</evidence>
<dbReference type="EMBL" id="BAABJV010000006">
    <property type="protein sequence ID" value="GAA4778585.1"/>
    <property type="molecule type" value="Genomic_DNA"/>
</dbReference>
<organism evidence="6 7">
    <name type="scientific">Streptomyces sanyensis</name>
    <dbReference type="NCBI Taxonomy" id="568869"/>
    <lineage>
        <taxon>Bacteria</taxon>
        <taxon>Bacillati</taxon>
        <taxon>Actinomycetota</taxon>
        <taxon>Actinomycetes</taxon>
        <taxon>Kitasatosporales</taxon>
        <taxon>Streptomycetaceae</taxon>
        <taxon>Streptomyces</taxon>
    </lineage>
</organism>
<dbReference type="InterPro" id="IPR029063">
    <property type="entry name" value="SAM-dependent_MTases_sf"/>
</dbReference>
<evidence type="ECO:0000256" key="4">
    <source>
        <dbReference type="PROSITE-ProRule" id="PRU01024"/>
    </source>
</evidence>
<dbReference type="Proteomes" id="UP001501147">
    <property type="component" value="Unassembled WGS sequence"/>
</dbReference>
<evidence type="ECO:0000259" key="5">
    <source>
        <dbReference type="PROSITE" id="PS50926"/>
    </source>
</evidence>
<evidence type="ECO:0000313" key="7">
    <source>
        <dbReference type="Proteomes" id="UP001501147"/>
    </source>
</evidence>
<dbReference type="GO" id="GO:0032259">
    <property type="term" value="P:methylation"/>
    <property type="evidence" value="ECO:0007669"/>
    <property type="project" value="UniProtKB-KW"/>
</dbReference>
<dbReference type="InterPro" id="IPR010280">
    <property type="entry name" value="U5_MeTrfase_fam"/>
</dbReference>
<feature type="binding site" evidence="4">
    <location>
        <position position="368"/>
    </location>
    <ligand>
        <name>S-adenosyl-L-methionine</name>
        <dbReference type="ChEBI" id="CHEBI:59789"/>
    </ligand>
</feature>